<feature type="transmembrane region" description="Helical" evidence="6">
    <location>
        <begin position="37"/>
        <end position="58"/>
    </location>
</feature>
<dbReference type="GO" id="GO:0044341">
    <property type="term" value="P:sodium-dependent phosphate transport"/>
    <property type="evidence" value="ECO:0007669"/>
    <property type="project" value="InterPro"/>
</dbReference>
<dbReference type="InterPro" id="IPR003841">
    <property type="entry name" value="Na/Pi_transpt"/>
</dbReference>
<feature type="transmembrane region" description="Helical" evidence="6">
    <location>
        <begin position="78"/>
        <end position="102"/>
    </location>
</feature>
<keyword evidence="4 6" id="KW-1133">Transmembrane helix</keyword>
<accession>A0A919AK85</accession>
<dbReference type="GO" id="GO:0005886">
    <property type="term" value="C:plasma membrane"/>
    <property type="evidence" value="ECO:0007669"/>
    <property type="project" value="UniProtKB-SubCell"/>
</dbReference>
<evidence type="ECO:0000313" key="8">
    <source>
        <dbReference type="Proteomes" id="UP000630923"/>
    </source>
</evidence>
<evidence type="ECO:0000256" key="4">
    <source>
        <dbReference type="ARBA" id="ARBA00022989"/>
    </source>
</evidence>
<keyword evidence="8" id="KW-1185">Reference proteome</keyword>
<comment type="subcellular location">
    <subcellularLocation>
        <location evidence="1">Cell membrane</location>
        <topology evidence="1">Multi-pass membrane protein</topology>
    </subcellularLocation>
</comment>
<dbReference type="RefSeq" id="WP_191249821.1">
    <property type="nucleotide sequence ID" value="NZ_BNCI01000001.1"/>
</dbReference>
<evidence type="ECO:0000256" key="5">
    <source>
        <dbReference type="ARBA" id="ARBA00023136"/>
    </source>
</evidence>
<dbReference type="GO" id="GO:0005436">
    <property type="term" value="F:sodium:phosphate symporter activity"/>
    <property type="evidence" value="ECO:0007669"/>
    <property type="project" value="InterPro"/>
</dbReference>
<name>A0A919AK85_9PROT</name>
<dbReference type="PANTHER" id="PTHR10010">
    <property type="entry name" value="SOLUTE CARRIER FAMILY 34 SODIUM PHOSPHATE , MEMBER 2-RELATED"/>
    <property type="match status" value="1"/>
</dbReference>
<proteinExistence type="predicted"/>
<keyword evidence="2" id="KW-1003">Cell membrane</keyword>
<evidence type="ECO:0008006" key="9">
    <source>
        <dbReference type="Google" id="ProtNLM"/>
    </source>
</evidence>
<reference evidence="7" key="1">
    <citation type="journal article" date="2014" name="Int. J. Syst. Evol. Microbiol.">
        <title>Complete genome sequence of Corynebacterium casei LMG S-19264T (=DSM 44701T), isolated from a smear-ripened cheese.</title>
        <authorList>
            <consortium name="US DOE Joint Genome Institute (JGI-PGF)"/>
            <person name="Walter F."/>
            <person name="Albersmeier A."/>
            <person name="Kalinowski J."/>
            <person name="Ruckert C."/>
        </authorList>
    </citation>
    <scope>NUCLEOTIDE SEQUENCE</scope>
    <source>
        <strain evidence="7">KCTC 42590</strain>
    </source>
</reference>
<evidence type="ECO:0000256" key="2">
    <source>
        <dbReference type="ARBA" id="ARBA00022475"/>
    </source>
</evidence>
<gene>
    <name evidence="7" type="ORF">GCM10017044_03290</name>
</gene>
<feature type="transmembrane region" description="Helical" evidence="6">
    <location>
        <begin position="247"/>
        <end position="268"/>
    </location>
</feature>
<dbReference type="NCBIfam" id="NF037997">
    <property type="entry name" value="Na_Pi_symport"/>
    <property type="match status" value="1"/>
</dbReference>
<dbReference type="EMBL" id="BNCI01000001">
    <property type="protein sequence ID" value="GHF12667.1"/>
    <property type="molecule type" value="Genomic_DNA"/>
</dbReference>
<feature type="transmembrane region" description="Helical" evidence="6">
    <location>
        <begin position="213"/>
        <end position="235"/>
    </location>
</feature>
<organism evidence="7 8">
    <name type="scientific">Kordiimonas sediminis</name>
    <dbReference type="NCBI Taxonomy" id="1735581"/>
    <lineage>
        <taxon>Bacteria</taxon>
        <taxon>Pseudomonadati</taxon>
        <taxon>Pseudomonadota</taxon>
        <taxon>Alphaproteobacteria</taxon>
        <taxon>Kordiimonadales</taxon>
        <taxon>Kordiimonadaceae</taxon>
        <taxon>Kordiimonas</taxon>
    </lineage>
</organism>
<evidence type="ECO:0000256" key="1">
    <source>
        <dbReference type="ARBA" id="ARBA00004651"/>
    </source>
</evidence>
<evidence type="ECO:0000256" key="6">
    <source>
        <dbReference type="SAM" id="Phobius"/>
    </source>
</evidence>
<feature type="transmembrane region" description="Helical" evidence="6">
    <location>
        <begin position="109"/>
        <end position="127"/>
    </location>
</feature>
<sequence>MTQVLTAIGGIGLFLLGMLILTDGLKSLTSRVLRKVLATYTQSPLSGAVTGAGMTALIQSSSATTVTTVGMVGAGLLTFQQALGIIFGANIGTTATGWIVALLGFKMELGAIVMPGIMIGVLLRMFATGRWRHIGWVIAGFSLILFGIDTLQAGMAGVDQYVTPASFPDDTYFGRFKLVLIGMVIVGITQSSSAGIATAMVALGTGAINLPQAAALVIGMDVGTTFTAALATFGGSVAMRRTGFAHVIYNVMTACVAFLMLGPFALVVDWWFAGAEIPVQDGTGSVQMMLVAFHTFFNGLGVVLILPFTKSFAHFIMRLFPEKTASLTDELDPELLQSVPAALAATHSVLCRLFAAFADALDDRLTGRMKQPAAGHEIARLTVALNALHDFVQQIPVGKGAEDDVTITLVDDLHILDHLSRLAYRMNEDEKIHTLLKAGEQLPFRDRFLDGLRQAKIDSITGEDEHCFHQLYRDMKHWRVEGRRETISLIATTPDKAPDLIAKLDAQRWVLRVTYHLWRITHHMHKVSPSS</sequence>
<reference evidence="7" key="2">
    <citation type="submission" date="2020-09" db="EMBL/GenBank/DDBJ databases">
        <authorList>
            <person name="Sun Q."/>
            <person name="Kim S."/>
        </authorList>
    </citation>
    <scope>NUCLEOTIDE SEQUENCE</scope>
    <source>
        <strain evidence="7">KCTC 42590</strain>
    </source>
</reference>
<dbReference type="Proteomes" id="UP000630923">
    <property type="component" value="Unassembled WGS sequence"/>
</dbReference>
<dbReference type="AlphaFoldDB" id="A0A919AK85"/>
<evidence type="ECO:0000313" key="7">
    <source>
        <dbReference type="EMBL" id="GHF12667.1"/>
    </source>
</evidence>
<feature type="transmembrane region" description="Helical" evidence="6">
    <location>
        <begin position="288"/>
        <end position="308"/>
    </location>
</feature>
<feature type="transmembrane region" description="Helical" evidence="6">
    <location>
        <begin position="6"/>
        <end position="25"/>
    </location>
</feature>
<keyword evidence="3 6" id="KW-0812">Transmembrane</keyword>
<feature type="transmembrane region" description="Helical" evidence="6">
    <location>
        <begin position="178"/>
        <end position="201"/>
    </location>
</feature>
<protein>
    <recommendedName>
        <fullName evidence="9">Na/Pi cotransporter family protein</fullName>
    </recommendedName>
</protein>
<evidence type="ECO:0000256" key="3">
    <source>
        <dbReference type="ARBA" id="ARBA00022692"/>
    </source>
</evidence>
<dbReference type="PANTHER" id="PTHR10010:SF46">
    <property type="entry name" value="SODIUM-DEPENDENT PHOSPHATE TRANSPORT PROTEIN 2B"/>
    <property type="match status" value="1"/>
</dbReference>
<feature type="transmembrane region" description="Helical" evidence="6">
    <location>
        <begin position="133"/>
        <end position="158"/>
    </location>
</feature>
<keyword evidence="5 6" id="KW-0472">Membrane</keyword>
<comment type="caution">
    <text evidence="7">The sequence shown here is derived from an EMBL/GenBank/DDBJ whole genome shotgun (WGS) entry which is preliminary data.</text>
</comment>
<dbReference type="Pfam" id="PF02690">
    <property type="entry name" value="Na_Pi_cotrans"/>
    <property type="match status" value="2"/>
</dbReference>